<comment type="similarity">
    <text evidence="3 15">Belongs to the CDP-alcohol phosphatidyltransferase class-I family.</text>
</comment>
<keyword evidence="10" id="KW-0443">Lipid metabolism</keyword>
<feature type="transmembrane region" description="Helical" evidence="16">
    <location>
        <begin position="158"/>
        <end position="179"/>
    </location>
</feature>
<feature type="transmembrane region" description="Helical" evidence="16">
    <location>
        <begin position="12"/>
        <end position="32"/>
    </location>
</feature>
<keyword evidence="18" id="KW-1185">Reference proteome</keyword>
<evidence type="ECO:0000256" key="13">
    <source>
        <dbReference type="ARBA" id="ARBA00023264"/>
    </source>
</evidence>
<evidence type="ECO:0000256" key="12">
    <source>
        <dbReference type="ARBA" id="ARBA00023209"/>
    </source>
</evidence>
<comment type="subcellular location">
    <subcellularLocation>
        <location evidence="1">Membrane</location>
        <topology evidence="1">Multi-pass membrane protein</topology>
    </subcellularLocation>
</comment>
<dbReference type="GO" id="GO:0046474">
    <property type="term" value="P:glycerophospholipid biosynthetic process"/>
    <property type="evidence" value="ECO:0007669"/>
    <property type="project" value="TreeGrafter"/>
</dbReference>
<dbReference type="RefSeq" id="WP_235641456.1">
    <property type="nucleotide sequence ID" value="NZ_FZOC01000001.1"/>
</dbReference>
<comment type="catalytic activity">
    <reaction evidence="14">
        <text>a CDP-1,2-diacyl-sn-glycerol + sn-glycerol 3-phosphate = a 1,2-diacyl-sn-glycero-3-phospho-(1'-sn-glycero-3'-phosphate) + CMP + H(+)</text>
        <dbReference type="Rhea" id="RHEA:12593"/>
        <dbReference type="ChEBI" id="CHEBI:15378"/>
        <dbReference type="ChEBI" id="CHEBI:57597"/>
        <dbReference type="ChEBI" id="CHEBI:58332"/>
        <dbReference type="ChEBI" id="CHEBI:60110"/>
        <dbReference type="ChEBI" id="CHEBI:60377"/>
        <dbReference type="EC" id="2.7.8.5"/>
    </reaction>
</comment>
<keyword evidence="8 16" id="KW-0812">Transmembrane</keyword>
<evidence type="ECO:0000256" key="15">
    <source>
        <dbReference type="RuleBase" id="RU003750"/>
    </source>
</evidence>
<dbReference type="InterPro" id="IPR048254">
    <property type="entry name" value="CDP_ALCOHOL_P_TRANSF_CS"/>
</dbReference>
<evidence type="ECO:0000256" key="2">
    <source>
        <dbReference type="ARBA" id="ARBA00005042"/>
    </source>
</evidence>
<protein>
    <recommendedName>
        <fullName evidence="5">CDP-diacylglycerol--glycerol-3-phosphate 3-phosphatidyltransferase</fullName>
        <ecNumber evidence="4">2.7.8.5</ecNumber>
    </recommendedName>
</protein>
<evidence type="ECO:0000256" key="6">
    <source>
        <dbReference type="ARBA" id="ARBA00022516"/>
    </source>
</evidence>
<evidence type="ECO:0000256" key="11">
    <source>
        <dbReference type="ARBA" id="ARBA00023136"/>
    </source>
</evidence>
<dbReference type="GO" id="GO:0016020">
    <property type="term" value="C:membrane"/>
    <property type="evidence" value="ECO:0007669"/>
    <property type="project" value="UniProtKB-SubCell"/>
</dbReference>
<evidence type="ECO:0000256" key="1">
    <source>
        <dbReference type="ARBA" id="ARBA00004141"/>
    </source>
</evidence>
<feature type="transmembrane region" description="Helical" evidence="16">
    <location>
        <begin position="128"/>
        <end position="146"/>
    </location>
</feature>
<keyword evidence="9 16" id="KW-1133">Transmembrane helix</keyword>
<evidence type="ECO:0000256" key="3">
    <source>
        <dbReference type="ARBA" id="ARBA00010441"/>
    </source>
</evidence>
<feature type="transmembrane region" description="Helical" evidence="16">
    <location>
        <begin position="38"/>
        <end position="60"/>
    </location>
</feature>
<evidence type="ECO:0000256" key="7">
    <source>
        <dbReference type="ARBA" id="ARBA00022679"/>
    </source>
</evidence>
<dbReference type="PROSITE" id="PS00379">
    <property type="entry name" value="CDP_ALCOHOL_P_TRANSF"/>
    <property type="match status" value="1"/>
</dbReference>
<dbReference type="EMBL" id="FZOC01000001">
    <property type="protein sequence ID" value="SNR61403.1"/>
    <property type="molecule type" value="Genomic_DNA"/>
</dbReference>
<keyword evidence="6" id="KW-0444">Lipid biosynthesis</keyword>
<evidence type="ECO:0000256" key="10">
    <source>
        <dbReference type="ARBA" id="ARBA00023098"/>
    </source>
</evidence>
<evidence type="ECO:0000256" key="8">
    <source>
        <dbReference type="ARBA" id="ARBA00022692"/>
    </source>
</evidence>
<comment type="pathway">
    <text evidence="2">Phospholipid metabolism; phosphatidylglycerol biosynthesis; phosphatidylglycerol from CDP-diacylglycerol: step 1/2.</text>
</comment>
<feature type="transmembrane region" description="Helical" evidence="16">
    <location>
        <begin position="95"/>
        <end position="116"/>
    </location>
</feature>
<organism evidence="17 18">
    <name type="scientific">Humidesulfovibrio mexicanus</name>
    <dbReference type="NCBI Taxonomy" id="147047"/>
    <lineage>
        <taxon>Bacteria</taxon>
        <taxon>Pseudomonadati</taxon>
        <taxon>Thermodesulfobacteriota</taxon>
        <taxon>Desulfovibrionia</taxon>
        <taxon>Desulfovibrionales</taxon>
        <taxon>Desulfovibrionaceae</taxon>
        <taxon>Humidesulfovibrio</taxon>
    </lineage>
</organism>
<dbReference type="PANTHER" id="PTHR14269:SF11">
    <property type="entry name" value="CDP-DIACYLGLYCEROL--GLYCEROL-3-PHOSPHATE 3-PHOSPHATIDYLTRANSFERASE"/>
    <property type="match status" value="1"/>
</dbReference>
<proteinExistence type="inferred from homology"/>
<keyword evidence="13" id="KW-1208">Phospholipid metabolism</keyword>
<evidence type="ECO:0000256" key="9">
    <source>
        <dbReference type="ARBA" id="ARBA00022989"/>
    </source>
</evidence>
<evidence type="ECO:0000313" key="18">
    <source>
        <dbReference type="Proteomes" id="UP000198324"/>
    </source>
</evidence>
<dbReference type="Pfam" id="PF01066">
    <property type="entry name" value="CDP-OH_P_transf"/>
    <property type="match status" value="1"/>
</dbReference>
<evidence type="ECO:0000256" key="16">
    <source>
        <dbReference type="SAM" id="Phobius"/>
    </source>
</evidence>
<sequence length="195" mass="21678">MTPPLRENNWTIPNLLTVTRIMLTPGFVMAFVDQRLDLAWVLFAIAGLTDALDGTLARLLKQRSTFGAILDPLADKILLVTSFTCLAVQDWIPQWLAILVVSRDLFIVGGLALLHYSGVDVKRGIKPVWISKCATTVQISLVLLVMVEHSMMRFHPDIHKWLVCAVAVLTALSGAYYLVVGLRMFPHNDNGQARV</sequence>
<dbReference type="Gene3D" id="1.20.120.1760">
    <property type="match status" value="1"/>
</dbReference>
<evidence type="ECO:0000256" key="5">
    <source>
        <dbReference type="ARBA" id="ARBA00014944"/>
    </source>
</evidence>
<dbReference type="AlphaFoldDB" id="A0A238XSH7"/>
<dbReference type="EC" id="2.7.8.5" evidence="4"/>
<dbReference type="InterPro" id="IPR004570">
    <property type="entry name" value="Phosphatidylglycerol_P_synth"/>
</dbReference>
<accession>A0A238XSH7</accession>
<dbReference type="InterPro" id="IPR043130">
    <property type="entry name" value="CDP-OH_PTrfase_TM_dom"/>
</dbReference>
<dbReference type="GO" id="GO:0008444">
    <property type="term" value="F:CDP-diacylglycerol-glycerol-3-phosphate 3-phosphatidyltransferase activity"/>
    <property type="evidence" value="ECO:0007669"/>
    <property type="project" value="UniProtKB-EC"/>
</dbReference>
<evidence type="ECO:0000256" key="4">
    <source>
        <dbReference type="ARBA" id="ARBA00013170"/>
    </source>
</evidence>
<dbReference type="PIRSF" id="PIRSF000847">
    <property type="entry name" value="Phos_ph_gly_syn"/>
    <property type="match status" value="1"/>
</dbReference>
<evidence type="ECO:0000256" key="14">
    <source>
        <dbReference type="ARBA" id="ARBA00048586"/>
    </source>
</evidence>
<dbReference type="Proteomes" id="UP000198324">
    <property type="component" value="Unassembled WGS sequence"/>
</dbReference>
<keyword evidence="12" id="KW-0594">Phospholipid biosynthesis</keyword>
<keyword evidence="11 16" id="KW-0472">Membrane</keyword>
<keyword evidence="7 15" id="KW-0808">Transferase</keyword>
<reference evidence="17 18" key="1">
    <citation type="submission" date="2017-06" db="EMBL/GenBank/DDBJ databases">
        <authorList>
            <person name="Kim H.J."/>
            <person name="Triplett B.A."/>
        </authorList>
    </citation>
    <scope>NUCLEOTIDE SEQUENCE [LARGE SCALE GENOMIC DNA]</scope>
    <source>
        <strain evidence="17 18">DSM 13116</strain>
    </source>
</reference>
<gene>
    <name evidence="17" type="ORF">SAMN04488503_0360</name>
</gene>
<name>A0A238XSH7_9BACT</name>
<dbReference type="InterPro" id="IPR050324">
    <property type="entry name" value="CDP-alcohol_PTase-I"/>
</dbReference>
<evidence type="ECO:0000313" key="17">
    <source>
        <dbReference type="EMBL" id="SNR61403.1"/>
    </source>
</evidence>
<dbReference type="PANTHER" id="PTHR14269">
    <property type="entry name" value="CDP-DIACYLGLYCEROL--GLYCEROL-3-PHOSPHATE 3-PHOSPHATIDYLTRANSFERASE-RELATED"/>
    <property type="match status" value="1"/>
</dbReference>
<dbReference type="InterPro" id="IPR000462">
    <property type="entry name" value="CDP-OH_P_trans"/>
</dbReference>